<feature type="transmembrane region" description="Helical" evidence="13">
    <location>
        <begin position="854"/>
        <end position="872"/>
    </location>
</feature>
<dbReference type="Pfam" id="PF01095">
    <property type="entry name" value="Pectinesterase"/>
    <property type="match status" value="1"/>
</dbReference>
<evidence type="ECO:0000256" key="6">
    <source>
        <dbReference type="ARBA" id="ARBA00022448"/>
    </source>
</evidence>
<comment type="similarity">
    <text evidence="5">In the C-terminal section; belongs to the pectinesterase family.</text>
</comment>
<dbReference type="GO" id="GO:0022821">
    <property type="term" value="F:solute:potassium antiporter activity"/>
    <property type="evidence" value="ECO:0007669"/>
    <property type="project" value="TreeGrafter"/>
</dbReference>
<keyword evidence="11" id="KW-0063">Aspartyl esterase</keyword>
<evidence type="ECO:0000256" key="13">
    <source>
        <dbReference type="SAM" id="Phobius"/>
    </source>
</evidence>
<keyword evidence="7" id="KW-0964">Secreted</keyword>
<reference evidence="15 16" key="1">
    <citation type="submission" date="2019-01" db="EMBL/GenBank/DDBJ databases">
        <title>Sequencing of cultivated peanut Arachis hypogaea provides insights into genome evolution and oil improvement.</title>
        <authorList>
            <person name="Chen X."/>
        </authorList>
    </citation>
    <scope>NUCLEOTIDE SEQUENCE [LARGE SCALE GENOMIC DNA]</scope>
    <source>
        <strain evidence="16">cv. Fuhuasheng</strain>
        <tissue evidence="15">Leaves</tissue>
    </source>
</reference>
<evidence type="ECO:0000256" key="3">
    <source>
        <dbReference type="ARBA" id="ARBA00005184"/>
    </source>
</evidence>
<evidence type="ECO:0000313" key="16">
    <source>
        <dbReference type="Proteomes" id="UP000289738"/>
    </source>
</evidence>
<keyword evidence="10 13" id="KW-1133">Transmembrane helix</keyword>
<dbReference type="InterPro" id="IPR036259">
    <property type="entry name" value="MFS_trans_sf"/>
</dbReference>
<accession>A0A445B1I8</accession>
<dbReference type="GO" id="GO:0004857">
    <property type="term" value="F:enzyme inhibitor activity"/>
    <property type="evidence" value="ECO:0007669"/>
    <property type="project" value="InterPro"/>
</dbReference>
<evidence type="ECO:0000313" key="15">
    <source>
        <dbReference type="EMBL" id="RYR32519.1"/>
    </source>
</evidence>
<organism evidence="15 16">
    <name type="scientific">Arachis hypogaea</name>
    <name type="common">Peanut</name>
    <dbReference type="NCBI Taxonomy" id="3818"/>
    <lineage>
        <taxon>Eukaryota</taxon>
        <taxon>Viridiplantae</taxon>
        <taxon>Streptophyta</taxon>
        <taxon>Embryophyta</taxon>
        <taxon>Tracheophyta</taxon>
        <taxon>Spermatophyta</taxon>
        <taxon>Magnoliopsida</taxon>
        <taxon>eudicotyledons</taxon>
        <taxon>Gunneridae</taxon>
        <taxon>Pentapetalae</taxon>
        <taxon>rosids</taxon>
        <taxon>fabids</taxon>
        <taxon>Fabales</taxon>
        <taxon>Fabaceae</taxon>
        <taxon>Papilionoideae</taxon>
        <taxon>50 kb inversion clade</taxon>
        <taxon>dalbergioids sensu lato</taxon>
        <taxon>Dalbergieae</taxon>
        <taxon>Pterocarpus clade</taxon>
        <taxon>Arachis</taxon>
    </lineage>
</organism>
<dbReference type="EMBL" id="SDMP01000010">
    <property type="protein sequence ID" value="RYR32519.1"/>
    <property type="molecule type" value="Genomic_DNA"/>
</dbReference>
<gene>
    <name evidence="15" type="ORF">Ahy_A10g047060</name>
</gene>
<keyword evidence="12 13" id="KW-0472">Membrane</keyword>
<dbReference type="SUPFAM" id="SSF101148">
    <property type="entry name" value="Plant invertase/pectin methylesterase inhibitor"/>
    <property type="match status" value="1"/>
</dbReference>
<evidence type="ECO:0000256" key="12">
    <source>
        <dbReference type="ARBA" id="ARBA00023136"/>
    </source>
</evidence>
<dbReference type="Gene3D" id="1.20.140.40">
    <property type="entry name" value="Invertase/pectin methylesterase inhibitor family protein"/>
    <property type="match status" value="1"/>
</dbReference>
<evidence type="ECO:0000256" key="9">
    <source>
        <dbReference type="ARBA" id="ARBA00022801"/>
    </source>
</evidence>
<feature type="transmembrane region" description="Helical" evidence="13">
    <location>
        <begin position="917"/>
        <end position="943"/>
    </location>
</feature>
<feature type="transmembrane region" description="Helical" evidence="13">
    <location>
        <begin position="823"/>
        <end position="842"/>
    </location>
</feature>
<dbReference type="InterPro" id="IPR036610">
    <property type="entry name" value="PEBP-like_sf"/>
</dbReference>
<evidence type="ECO:0000256" key="2">
    <source>
        <dbReference type="ARBA" id="ARBA00004191"/>
    </source>
</evidence>
<comment type="caution">
    <text evidence="15">The sequence shown here is derived from an EMBL/GenBank/DDBJ whole genome shotgun (WGS) entry which is preliminary data.</text>
</comment>
<dbReference type="Pfam" id="PF07690">
    <property type="entry name" value="MFS_1"/>
    <property type="match status" value="2"/>
</dbReference>
<proteinExistence type="inferred from homology"/>
<dbReference type="InterPro" id="IPR011701">
    <property type="entry name" value="MFS"/>
</dbReference>
<dbReference type="AlphaFoldDB" id="A0A445B1I8"/>
<dbReference type="Pfam" id="PF04043">
    <property type="entry name" value="PMEI"/>
    <property type="match status" value="1"/>
</dbReference>
<dbReference type="PANTHER" id="PTHR23504:SF114">
    <property type="entry name" value="PROTEIN ZINC INDUCED FACILITATOR-LIKE 1"/>
    <property type="match status" value="1"/>
</dbReference>
<protein>
    <recommendedName>
        <fullName evidence="14">Pectinesterase inhibitor domain-containing protein</fullName>
    </recommendedName>
</protein>
<evidence type="ECO:0000256" key="5">
    <source>
        <dbReference type="ARBA" id="ARBA00007786"/>
    </source>
</evidence>
<evidence type="ECO:0000256" key="8">
    <source>
        <dbReference type="ARBA" id="ARBA00022692"/>
    </source>
</evidence>
<keyword evidence="7" id="KW-0134">Cell wall</keyword>
<dbReference type="Gene3D" id="3.90.280.10">
    <property type="entry name" value="PEBP-like"/>
    <property type="match status" value="1"/>
</dbReference>
<comment type="pathway">
    <text evidence="3">Glycan metabolism; pectin degradation; 2-dehydro-3-deoxy-D-gluconate from pectin: step 1/5.</text>
</comment>
<comment type="similarity">
    <text evidence="4">In the N-terminal section; belongs to the PMEI family.</text>
</comment>
<evidence type="ECO:0000256" key="11">
    <source>
        <dbReference type="ARBA" id="ARBA00023085"/>
    </source>
</evidence>
<dbReference type="InterPro" id="IPR012334">
    <property type="entry name" value="Pectin_lyas_fold"/>
</dbReference>
<feature type="transmembrane region" description="Helical" evidence="13">
    <location>
        <begin position="878"/>
        <end position="905"/>
    </location>
</feature>
<feature type="transmembrane region" description="Helical" evidence="13">
    <location>
        <begin position="776"/>
        <end position="795"/>
    </location>
</feature>
<comment type="subcellular location">
    <subcellularLocation>
        <location evidence="1">Membrane</location>
        <topology evidence="1">Multi-pass membrane protein</topology>
    </subcellularLocation>
    <subcellularLocation>
        <location evidence="2">Secreted</location>
        <location evidence="2">Cell wall</location>
    </subcellularLocation>
</comment>
<dbReference type="SMART" id="SM00856">
    <property type="entry name" value="PMEI"/>
    <property type="match status" value="1"/>
</dbReference>
<feature type="transmembrane region" description="Helical" evidence="13">
    <location>
        <begin position="675"/>
        <end position="693"/>
    </location>
</feature>
<keyword evidence="6" id="KW-0813">Transport</keyword>
<sequence length="988" mass="109760">MNADILLDVVELTKNKNMKAGKQGLLDAYLGVDNGIHHSRFKLKWGISKSNILLPGKITIWKVLSTLYPKLCRTLLSTIRNSPSDPYGYGKFSIKQSLKQATKLKKVFNDFLNRHNRQSNNNSSSLNNAEVSTIVDCRDLNKLNVDYLSSISAELKNSNNNDYYYSNGAAELVDKIESYLSAVATNHETCYDGLVATKGGIGNALAASLKGATELYSVSLGLVSVALDRNMKKKNNKTRKHGLPTKNFMVREPLEKLIKLLRTKYSCKKNSNCSRSERILKESKSQGILLKDFVIVSHYEGSDNYSSIGEAIAAAPNNTRPEDGYFVVYVREGYYEEYVVVPKEKKNILLIGDGINNTIITGNHSFIDGWSTFNSSTFAVSGERFIAVDITFRNTAGPEKHQAVAVRNNADLSTFYRCSFEGYQDTLYSYIGDLIEPSGWLEWNGTIGLDTLFYGEFNNYGPGSNTSNRVHWPGYVAVNPDAPSPSDPSLREYLHWLVTDIPATTGPSFACDHKIKHNLLLFVLDLVEMEENHNEDDSKREGLLLKKENNYNCYDENCPGCKVERAKQMKTDMSIRNLFNIWLVSDFHIAKREEDISGYAGYVGSAFMLGRALTSILWGIIADRFGRKPVIIIGIIAVIIFNTLFGLSTSFWMAVTTRFFLGSLNGLLGPMKFSAAWGIGLVIGPALGGYLAQPVVKYPDVFPKNSIWDKFPYFLPSLIISIFSFVVLILCIWLPETLHNHPRIESAAAADDDDFLETGGTGCDDKDKRIQKDENLFLNWPLMSSIIVYCVFSLHDMAYQEVFSLWAVSPRRLGGLNFTTDNVGDVLSVTGTGLIIYQLFVYPKLEKAFGPIGLARIAGVVSIPLLQSYPFIAMLSGFTLYLLINIASVSKNLLQVSIITGMFLLQNRAVEQHQRGAANGIAMTAMSIFKTIGPAGGGAILAWSQKRMGASFLPGVHMLFFILNIVMGLGVLLLFTPFLTIRKNTPTT</sequence>
<dbReference type="GO" id="GO:0005886">
    <property type="term" value="C:plasma membrane"/>
    <property type="evidence" value="ECO:0007669"/>
    <property type="project" value="TreeGrafter"/>
</dbReference>
<dbReference type="CDD" id="cd17330">
    <property type="entry name" value="MFS_SLC46_TetA_like"/>
    <property type="match status" value="1"/>
</dbReference>
<evidence type="ECO:0000256" key="10">
    <source>
        <dbReference type="ARBA" id="ARBA00022989"/>
    </source>
</evidence>
<dbReference type="CDD" id="cd15798">
    <property type="entry name" value="PMEI-like_3"/>
    <property type="match status" value="1"/>
</dbReference>
<keyword evidence="8 13" id="KW-0812">Transmembrane</keyword>
<evidence type="ECO:0000256" key="1">
    <source>
        <dbReference type="ARBA" id="ARBA00004141"/>
    </source>
</evidence>
<feature type="domain" description="Pectinesterase inhibitor" evidence="14">
    <location>
        <begin position="59"/>
        <end position="222"/>
    </location>
</feature>
<dbReference type="InterPro" id="IPR006501">
    <property type="entry name" value="Pectinesterase_inhib_dom"/>
</dbReference>
<feature type="transmembrane region" description="Helical" evidence="13">
    <location>
        <begin position="713"/>
        <end position="734"/>
    </location>
</feature>
<dbReference type="GO" id="GO:0090333">
    <property type="term" value="P:regulation of stomatal closure"/>
    <property type="evidence" value="ECO:0007669"/>
    <property type="project" value="TreeGrafter"/>
</dbReference>
<dbReference type="SUPFAM" id="SSF49777">
    <property type="entry name" value="PEBP-like"/>
    <property type="match status" value="1"/>
</dbReference>
<dbReference type="GO" id="GO:0009705">
    <property type="term" value="C:plant-type vacuole membrane"/>
    <property type="evidence" value="ECO:0007669"/>
    <property type="project" value="TreeGrafter"/>
</dbReference>
<dbReference type="InterPro" id="IPR035513">
    <property type="entry name" value="Invertase/methylesterase_inhib"/>
</dbReference>
<evidence type="ECO:0000259" key="14">
    <source>
        <dbReference type="SMART" id="SM00856"/>
    </source>
</evidence>
<name>A0A445B1I8_ARAHY</name>
<dbReference type="SUPFAM" id="SSF103473">
    <property type="entry name" value="MFS general substrate transporter"/>
    <property type="match status" value="1"/>
</dbReference>
<keyword evidence="16" id="KW-1185">Reference proteome</keyword>
<evidence type="ECO:0000256" key="4">
    <source>
        <dbReference type="ARBA" id="ARBA00006027"/>
    </source>
</evidence>
<dbReference type="GO" id="GO:0030599">
    <property type="term" value="F:pectinesterase activity"/>
    <property type="evidence" value="ECO:0007669"/>
    <property type="project" value="InterPro"/>
</dbReference>
<keyword evidence="9" id="KW-0378">Hydrolase</keyword>
<dbReference type="Gene3D" id="1.20.1250.20">
    <property type="entry name" value="MFS general substrate transporter like domains"/>
    <property type="match status" value="1"/>
</dbReference>
<evidence type="ECO:0000256" key="7">
    <source>
        <dbReference type="ARBA" id="ARBA00022512"/>
    </source>
</evidence>
<dbReference type="Gene3D" id="2.160.20.10">
    <property type="entry name" value="Single-stranded right-handed beta-helix, Pectin lyase-like"/>
    <property type="match status" value="2"/>
</dbReference>
<dbReference type="Proteomes" id="UP000289738">
    <property type="component" value="Chromosome A10"/>
</dbReference>
<dbReference type="SUPFAM" id="SSF51126">
    <property type="entry name" value="Pectin lyase-like"/>
    <property type="match status" value="1"/>
</dbReference>
<dbReference type="PANTHER" id="PTHR23504">
    <property type="entry name" value="MAJOR FACILITATOR SUPERFAMILY DOMAIN-CONTAINING PROTEIN 10"/>
    <property type="match status" value="1"/>
</dbReference>
<dbReference type="GO" id="GO:0045490">
    <property type="term" value="P:pectin catabolic process"/>
    <property type="evidence" value="ECO:0007669"/>
    <property type="project" value="UniProtKB-UniPathway"/>
</dbReference>
<dbReference type="InterPro" id="IPR011050">
    <property type="entry name" value="Pectin_lyase_fold/virulence"/>
</dbReference>
<feature type="transmembrane region" description="Helical" evidence="13">
    <location>
        <begin position="955"/>
        <end position="975"/>
    </location>
</feature>
<dbReference type="InterPro" id="IPR000070">
    <property type="entry name" value="Pectinesterase_cat"/>
</dbReference>
<dbReference type="GO" id="GO:0042545">
    <property type="term" value="P:cell wall modification"/>
    <property type="evidence" value="ECO:0007669"/>
    <property type="project" value="InterPro"/>
</dbReference>
<feature type="transmembrane region" description="Helical" evidence="13">
    <location>
        <begin position="629"/>
        <end position="645"/>
    </location>
</feature>
<dbReference type="UniPathway" id="UPA00545">
    <property type="reaction ID" value="UER00823"/>
</dbReference>
<dbReference type="STRING" id="3818.A0A445B1I8"/>